<gene>
    <name evidence="2" type="ORF">ACFQE5_07345</name>
</gene>
<keyword evidence="3" id="KW-1185">Reference proteome</keyword>
<accession>A0ABW1J064</accession>
<protein>
    <recommendedName>
        <fullName evidence="4">Secreted protein</fullName>
    </recommendedName>
</protein>
<evidence type="ECO:0000256" key="1">
    <source>
        <dbReference type="SAM" id="MobiDB-lite"/>
    </source>
</evidence>
<evidence type="ECO:0000313" key="3">
    <source>
        <dbReference type="Proteomes" id="UP001596302"/>
    </source>
</evidence>
<dbReference type="Proteomes" id="UP001596302">
    <property type="component" value="Unassembled WGS sequence"/>
</dbReference>
<sequence length="77" mass="8707">MVVLLFVVTLAGALVIGFLLWKAMNVERQSSRPDLRHVLRRPSAGTVRSRASGPDDDPEFLRHLDETVRRRKDPPTS</sequence>
<organism evidence="2 3">
    <name type="scientific">Pseudonocardia hispaniensis</name>
    <dbReference type="NCBI Taxonomy" id="904933"/>
    <lineage>
        <taxon>Bacteria</taxon>
        <taxon>Bacillati</taxon>
        <taxon>Actinomycetota</taxon>
        <taxon>Actinomycetes</taxon>
        <taxon>Pseudonocardiales</taxon>
        <taxon>Pseudonocardiaceae</taxon>
        <taxon>Pseudonocardia</taxon>
    </lineage>
</organism>
<name>A0ABW1J064_9PSEU</name>
<dbReference type="EMBL" id="JBHSQW010000014">
    <property type="protein sequence ID" value="MFC5994024.1"/>
    <property type="molecule type" value="Genomic_DNA"/>
</dbReference>
<comment type="caution">
    <text evidence="2">The sequence shown here is derived from an EMBL/GenBank/DDBJ whole genome shotgun (WGS) entry which is preliminary data.</text>
</comment>
<evidence type="ECO:0000313" key="2">
    <source>
        <dbReference type="EMBL" id="MFC5994024.1"/>
    </source>
</evidence>
<dbReference type="RefSeq" id="WP_379584054.1">
    <property type="nucleotide sequence ID" value="NZ_JBHSQW010000014.1"/>
</dbReference>
<proteinExistence type="predicted"/>
<evidence type="ECO:0008006" key="4">
    <source>
        <dbReference type="Google" id="ProtNLM"/>
    </source>
</evidence>
<reference evidence="3" key="1">
    <citation type="journal article" date="2019" name="Int. J. Syst. Evol. Microbiol.">
        <title>The Global Catalogue of Microorganisms (GCM) 10K type strain sequencing project: providing services to taxonomists for standard genome sequencing and annotation.</title>
        <authorList>
            <consortium name="The Broad Institute Genomics Platform"/>
            <consortium name="The Broad Institute Genome Sequencing Center for Infectious Disease"/>
            <person name="Wu L."/>
            <person name="Ma J."/>
        </authorList>
    </citation>
    <scope>NUCLEOTIDE SEQUENCE [LARGE SCALE GENOMIC DNA]</scope>
    <source>
        <strain evidence="3">CCM 8391</strain>
    </source>
</reference>
<feature type="compositionally biased region" description="Basic and acidic residues" evidence="1">
    <location>
        <begin position="59"/>
        <end position="68"/>
    </location>
</feature>
<feature type="region of interest" description="Disordered" evidence="1">
    <location>
        <begin position="37"/>
        <end position="77"/>
    </location>
</feature>